<comment type="caution">
    <text evidence="9">The sequence shown here is derived from an EMBL/GenBank/DDBJ whole genome shotgun (WGS) entry which is preliminary data.</text>
</comment>
<dbReference type="PANTHER" id="PTHR34820:SF4">
    <property type="entry name" value="INNER MEMBRANE PROTEIN YEBZ"/>
    <property type="match status" value="1"/>
</dbReference>
<feature type="transmembrane region" description="Helical" evidence="7">
    <location>
        <begin position="639"/>
        <end position="661"/>
    </location>
</feature>
<evidence type="ECO:0000256" key="4">
    <source>
        <dbReference type="ARBA" id="ARBA00022989"/>
    </source>
</evidence>
<feature type="transmembrane region" description="Helical" evidence="7">
    <location>
        <begin position="439"/>
        <end position="461"/>
    </location>
</feature>
<dbReference type="PANTHER" id="PTHR34820">
    <property type="entry name" value="INNER MEMBRANE PROTEIN YEBZ"/>
    <property type="match status" value="1"/>
</dbReference>
<keyword evidence="2" id="KW-1003">Cell membrane</keyword>
<dbReference type="RefSeq" id="WP_124972291.1">
    <property type="nucleotide sequence ID" value="NZ_RQVS01000008.1"/>
</dbReference>
<keyword evidence="5 7" id="KW-0472">Membrane</keyword>
<keyword evidence="3 7" id="KW-0812">Transmembrane</keyword>
<evidence type="ECO:0000256" key="1">
    <source>
        <dbReference type="ARBA" id="ARBA00004651"/>
    </source>
</evidence>
<feature type="transmembrane region" description="Helical" evidence="7">
    <location>
        <begin position="521"/>
        <end position="541"/>
    </location>
</feature>
<sequence>MSASDQRLGHTRVKGREGRRTNAELDRITRTGWSRGTVLAVQWGPAALIITAVIGMLIALVIGGAAAPLALGDPGPVVRWGLPTVRLAYNLTASLTIGALVMAAWAASRDEPEYERAMQLAQGGAAAWTITTAAAALFTYLSVSAVPFSMSADFGQGLWFFLAQLEVGQLWLINLVMVALLSTFVFASRSRWGTILLTLVSLLCLWPLASQGHAAGAENHNTAVGGITLHYTGAAVWLGGLVVLAVLAATSAPRRRLPLVERYSQLAFVAFFVTAASGVVATIVNVGDLARLFDTPYGAIVIAKTVILVALGIFGAMNRRFLIDRMRRNIAAGESTTKPLAWLLAAELALMGAVAGAAAALGRTAAPQAQITADQLADPTPAQLLSGETLPPPFETSRLFTEWRLDPIWTTLVIIGIVFYIAGFIRLRRRGDKWPIWRLVAVLIGCAILLYNVNGALYVYGRFLFSFHMTEHMILSMIIPIFLVLGAPMTLLLRAVKPRDDGSMGMREWVLLLVHSKWAKFFSHPIVAGVNFAVALLTFYFTPLFRWATYDHVGHMWMIAHFLIVGYLFVESLIGDDPTRVRAPFPMRLISLILVMTFHAFFGLAVMTGTGLLVAEWYGATGRDWGPATALEDQQLGGAVAWGLGEFPTVILAAIVTLQWARSDERLAKREDKRAERDHDAELEAYNARLRALAERDGDGA</sequence>
<dbReference type="GO" id="GO:0006825">
    <property type="term" value="P:copper ion transport"/>
    <property type="evidence" value="ECO:0007669"/>
    <property type="project" value="InterPro"/>
</dbReference>
<dbReference type="AlphaFoldDB" id="A0A3P3VUT3"/>
<feature type="transmembrane region" description="Helical" evidence="7">
    <location>
        <begin position="168"/>
        <end position="187"/>
    </location>
</feature>
<comment type="subcellular location">
    <subcellularLocation>
        <location evidence="1">Cell membrane</location>
        <topology evidence="1">Multi-pass membrane protein</topology>
    </subcellularLocation>
</comment>
<evidence type="ECO:0000313" key="9">
    <source>
        <dbReference type="EMBL" id="RRJ86572.1"/>
    </source>
</evidence>
<evidence type="ECO:0000256" key="5">
    <source>
        <dbReference type="ARBA" id="ARBA00023136"/>
    </source>
</evidence>
<feature type="transmembrane region" description="Helical" evidence="7">
    <location>
        <begin position="473"/>
        <end position="496"/>
    </location>
</feature>
<feature type="transmembrane region" description="Helical" evidence="7">
    <location>
        <begin position="296"/>
        <end position="318"/>
    </location>
</feature>
<feature type="domain" description="Copper resistance protein D" evidence="8">
    <location>
        <begin position="259"/>
        <end position="361"/>
    </location>
</feature>
<feature type="transmembrane region" description="Helical" evidence="7">
    <location>
        <begin position="408"/>
        <end position="427"/>
    </location>
</feature>
<protein>
    <submittedName>
        <fullName evidence="9">Copper transporter</fullName>
    </submittedName>
</protein>
<name>A0A3P3VUT3_9MICO</name>
<dbReference type="Pfam" id="PF09678">
    <property type="entry name" value="Caa3_CtaG"/>
    <property type="match status" value="1"/>
</dbReference>
<gene>
    <name evidence="9" type="ORF">EG850_07950</name>
</gene>
<evidence type="ECO:0000256" key="6">
    <source>
        <dbReference type="SAM" id="MobiDB-lite"/>
    </source>
</evidence>
<accession>A0A3P3VUT3</accession>
<feature type="transmembrane region" description="Helical" evidence="7">
    <location>
        <begin position="43"/>
        <end position="67"/>
    </location>
</feature>
<reference evidence="9 10" key="1">
    <citation type="submission" date="2018-11" db="EMBL/GenBank/DDBJ databases">
        <title>YIM 102482-1 draft genome.</title>
        <authorList>
            <person name="Li G."/>
            <person name="Jiang Y."/>
        </authorList>
    </citation>
    <scope>NUCLEOTIDE SEQUENCE [LARGE SCALE GENOMIC DNA]</scope>
    <source>
        <strain evidence="9 10">YIM 102482-1</strain>
    </source>
</reference>
<feature type="transmembrane region" description="Helical" evidence="7">
    <location>
        <begin position="591"/>
        <end position="619"/>
    </location>
</feature>
<feature type="region of interest" description="Disordered" evidence="6">
    <location>
        <begin position="1"/>
        <end position="21"/>
    </location>
</feature>
<feature type="transmembrane region" description="Helical" evidence="7">
    <location>
        <begin position="229"/>
        <end position="251"/>
    </location>
</feature>
<feature type="transmembrane region" description="Helical" evidence="7">
    <location>
        <begin position="87"/>
        <end position="107"/>
    </location>
</feature>
<dbReference type="GO" id="GO:0005886">
    <property type="term" value="C:plasma membrane"/>
    <property type="evidence" value="ECO:0007669"/>
    <property type="project" value="UniProtKB-SubCell"/>
</dbReference>
<keyword evidence="4 7" id="KW-1133">Transmembrane helix</keyword>
<feature type="transmembrane region" description="Helical" evidence="7">
    <location>
        <begin position="192"/>
        <end position="209"/>
    </location>
</feature>
<evidence type="ECO:0000259" key="8">
    <source>
        <dbReference type="Pfam" id="PF05425"/>
    </source>
</evidence>
<feature type="transmembrane region" description="Helical" evidence="7">
    <location>
        <begin position="127"/>
        <end position="148"/>
    </location>
</feature>
<evidence type="ECO:0000256" key="3">
    <source>
        <dbReference type="ARBA" id="ARBA00022692"/>
    </source>
</evidence>
<feature type="transmembrane region" description="Helical" evidence="7">
    <location>
        <begin position="339"/>
        <end position="361"/>
    </location>
</feature>
<dbReference type="Pfam" id="PF05425">
    <property type="entry name" value="CopD"/>
    <property type="match status" value="1"/>
</dbReference>
<evidence type="ECO:0000256" key="2">
    <source>
        <dbReference type="ARBA" id="ARBA00022475"/>
    </source>
</evidence>
<keyword evidence="10" id="KW-1185">Reference proteome</keyword>
<dbReference type="Proteomes" id="UP000274391">
    <property type="component" value="Unassembled WGS sequence"/>
</dbReference>
<dbReference type="InterPro" id="IPR008457">
    <property type="entry name" value="Cu-R_CopD_dom"/>
</dbReference>
<dbReference type="EMBL" id="RQVS01000008">
    <property type="protein sequence ID" value="RRJ86572.1"/>
    <property type="molecule type" value="Genomic_DNA"/>
</dbReference>
<dbReference type="InterPro" id="IPR019108">
    <property type="entry name" value="Caa3_assmbl_CtaG-rel"/>
</dbReference>
<feature type="transmembrane region" description="Helical" evidence="7">
    <location>
        <begin position="263"/>
        <end position="284"/>
    </location>
</feature>
<evidence type="ECO:0000256" key="7">
    <source>
        <dbReference type="SAM" id="Phobius"/>
    </source>
</evidence>
<proteinExistence type="predicted"/>
<organism evidence="9 10">
    <name type="scientific">Gulosibacter macacae</name>
    <dbReference type="NCBI Taxonomy" id="2488791"/>
    <lineage>
        <taxon>Bacteria</taxon>
        <taxon>Bacillati</taxon>
        <taxon>Actinomycetota</taxon>
        <taxon>Actinomycetes</taxon>
        <taxon>Micrococcales</taxon>
        <taxon>Microbacteriaceae</taxon>
        <taxon>Gulosibacter</taxon>
    </lineage>
</organism>
<dbReference type="InterPro" id="IPR032694">
    <property type="entry name" value="CopC/D"/>
</dbReference>
<dbReference type="OrthoDB" id="5241646at2"/>
<feature type="transmembrane region" description="Helical" evidence="7">
    <location>
        <begin position="553"/>
        <end position="570"/>
    </location>
</feature>
<evidence type="ECO:0000313" key="10">
    <source>
        <dbReference type="Proteomes" id="UP000274391"/>
    </source>
</evidence>